<feature type="transmembrane region" description="Helical" evidence="1">
    <location>
        <begin position="45"/>
        <end position="67"/>
    </location>
</feature>
<evidence type="ECO:0000313" key="2">
    <source>
        <dbReference type="EMBL" id="GFS18847.1"/>
    </source>
</evidence>
<gene>
    <name evidence="2" type="ORF">ElyMa_006857900</name>
</gene>
<reference evidence="2 3" key="1">
    <citation type="journal article" date="2021" name="Elife">
        <title>Chloroplast acquisition without the gene transfer in kleptoplastic sea slugs, Plakobranchus ocellatus.</title>
        <authorList>
            <person name="Maeda T."/>
            <person name="Takahashi S."/>
            <person name="Yoshida T."/>
            <person name="Shimamura S."/>
            <person name="Takaki Y."/>
            <person name="Nagai Y."/>
            <person name="Toyoda A."/>
            <person name="Suzuki Y."/>
            <person name="Arimoto A."/>
            <person name="Ishii H."/>
            <person name="Satoh N."/>
            <person name="Nishiyama T."/>
            <person name="Hasebe M."/>
            <person name="Maruyama T."/>
            <person name="Minagawa J."/>
            <person name="Obokata J."/>
            <person name="Shigenobu S."/>
        </authorList>
    </citation>
    <scope>NUCLEOTIDE SEQUENCE [LARGE SCALE GENOMIC DNA]</scope>
</reference>
<name>A0AAV4JBJ5_9GAST</name>
<keyword evidence="1" id="KW-1133">Transmembrane helix</keyword>
<evidence type="ECO:0000256" key="1">
    <source>
        <dbReference type="SAM" id="Phobius"/>
    </source>
</evidence>
<keyword evidence="3" id="KW-1185">Reference proteome</keyword>
<organism evidence="2 3">
    <name type="scientific">Elysia marginata</name>
    <dbReference type="NCBI Taxonomy" id="1093978"/>
    <lineage>
        <taxon>Eukaryota</taxon>
        <taxon>Metazoa</taxon>
        <taxon>Spiralia</taxon>
        <taxon>Lophotrochozoa</taxon>
        <taxon>Mollusca</taxon>
        <taxon>Gastropoda</taxon>
        <taxon>Heterobranchia</taxon>
        <taxon>Euthyneura</taxon>
        <taxon>Panpulmonata</taxon>
        <taxon>Sacoglossa</taxon>
        <taxon>Placobranchoidea</taxon>
        <taxon>Plakobranchidae</taxon>
        <taxon>Elysia</taxon>
    </lineage>
</organism>
<evidence type="ECO:0000313" key="3">
    <source>
        <dbReference type="Proteomes" id="UP000762676"/>
    </source>
</evidence>
<accession>A0AAV4JBJ5</accession>
<dbReference type="EMBL" id="BMAT01013721">
    <property type="protein sequence ID" value="GFS18847.1"/>
    <property type="molecule type" value="Genomic_DNA"/>
</dbReference>
<protein>
    <submittedName>
        <fullName evidence="2">Uncharacterized protein</fullName>
    </submittedName>
</protein>
<keyword evidence="1" id="KW-0812">Transmembrane</keyword>
<dbReference type="Proteomes" id="UP000762676">
    <property type="component" value="Unassembled WGS sequence"/>
</dbReference>
<dbReference type="AlphaFoldDB" id="A0AAV4JBJ5"/>
<comment type="caution">
    <text evidence="2">The sequence shown here is derived from an EMBL/GenBank/DDBJ whole genome shotgun (WGS) entry which is preliminary data.</text>
</comment>
<sequence length="111" mass="12658">MWQGGAFLPNFVLIAASMLGVFGTLRLTDGPRIEEDESMMSPRRLFLVMGLFQAIKYPCTVFLPFSFQCMAELGVVITRVKVHHEPQGRELDLCFDSLSLRFISYSFESRD</sequence>
<keyword evidence="1" id="KW-0472">Membrane</keyword>
<feature type="transmembrane region" description="Helical" evidence="1">
    <location>
        <begin position="6"/>
        <end position="25"/>
    </location>
</feature>
<proteinExistence type="predicted"/>